<evidence type="ECO:0000313" key="3">
    <source>
        <dbReference type="Proteomes" id="UP000215506"/>
    </source>
</evidence>
<reference evidence="2 3" key="1">
    <citation type="submission" date="2017-07" db="EMBL/GenBank/DDBJ databases">
        <title>First draft Genome Sequence of Nocardia cerradoensis isolated from human infection.</title>
        <authorList>
            <person name="Carrasco G."/>
        </authorList>
    </citation>
    <scope>NUCLEOTIDE SEQUENCE [LARGE SCALE GENOMIC DNA]</scope>
    <source>
        <strain evidence="2 3">CNM20130759</strain>
    </source>
</reference>
<proteinExistence type="predicted"/>
<feature type="domain" description="Clp R" evidence="1">
    <location>
        <begin position="3"/>
        <end position="39"/>
    </location>
</feature>
<dbReference type="InterPro" id="IPR004176">
    <property type="entry name" value="Clp_R_N"/>
</dbReference>
<organism evidence="2 3">
    <name type="scientific">Nocardia cerradoensis</name>
    <dbReference type="NCBI Taxonomy" id="85688"/>
    <lineage>
        <taxon>Bacteria</taxon>
        <taxon>Bacillati</taxon>
        <taxon>Actinomycetota</taxon>
        <taxon>Actinomycetes</taxon>
        <taxon>Mycobacteriales</taxon>
        <taxon>Nocardiaceae</taxon>
        <taxon>Nocardia</taxon>
    </lineage>
</organism>
<dbReference type="Gene3D" id="1.10.1780.10">
    <property type="entry name" value="Clp, N-terminal domain"/>
    <property type="match status" value="1"/>
</dbReference>
<evidence type="ECO:0000313" key="2">
    <source>
        <dbReference type="EMBL" id="OXR46692.1"/>
    </source>
</evidence>
<evidence type="ECO:0000259" key="1">
    <source>
        <dbReference type="Pfam" id="PF02861"/>
    </source>
</evidence>
<dbReference type="EMBL" id="NGAF01000002">
    <property type="protein sequence ID" value="OXR46692.1"/>
    <property type="molecule type" value="Genomic_DNA"/>
</dbReference>
<name>A0A231HD13_9NOCA</name>
<dbReference type="AlphaFoldDB" id="A0A231HD13"/>
<protein>
    <recommendedName>
        <fullName evidence="1">Clp R domain-containing protein</fullName>
    </recommendedName>
</protein>
<dbReference type="Proteomes" id="UP000215506">
    <property type="component" value="Unassembled WGS sequence"/>
</dbReference>
<comment type="caution">
    <text evidence="2">The sequence shown here is derived from an EMBL/GenBank/DDBJ whole genome shotgun (WGS) entry which is preliminary data.</text>
</comment>
<dbReference type="SUPFAM" id="SSF81923">
    <property type="entry name" value="Double Clp-N motif"/>
    <property type="match status" value="1"/>
</dbReference>
<dbReference type="Pfam" id="PF02861">
    <property type="entry name" value="Clp_N"/>
    <property type="match status" value="1"/>
</dbReference>
<sequence length="106" mass="11983">MIYTPTYQQVLADAERIARERGDNYVCAEHLLLAYLGDPQFVGNIEMRDRMRTSDPAELAKRIGWFLDSPKPGPGEHSVRPLDGSVTIRRNDDLSTVTRWAPPEVA</sequence>
<gene>
    <name evidence="2" type="ORF">B7C42_01667</name>
</gene>
<dbReference type="InterPro" id="IPR036628">
    <property type="entry name" value="Clp_N_dom_sf"/>
</dbReference>
<accession>A0A231HD13</accession>
<keyword evidence="3" id="KW-1185">Reference proteome</keyword>